<dbReference type="InterPro" id="IPR007810">
    <property type="entry name" value="Pep3/Vps18_beta-prop"/>
</dbReference>
<evidence type="ECO:0000256" key="5">
    <source>
        <dbReference type="ARBA" id="ARBA00023136"/>
    </source>
</evidence>
<gene>
    <name evidence="11" type="ORF">R3P38DRAFT_2823886</name>
</gene>
<feature type="domain" description="Pep3/Vps18 RING C-terminal" evidence="10">
    <location>
        <begin position="881"/>
        <end position="945"/>
    </location>
</feature>
<dbReference type="GO" id="GO:0008270">
    <property type="term" value="F:zinc ion binding"/>
    <property type="evidence" value="ECO:0007669"/>
    <property type="project" value="UniProtKB-KW"/>
</dbReference>
<dbReference type="EMBL" id="JAWWNJ010000001">
    <property type="protein sequence ID" value="KAK7064338.1"/>
    <property type="molecule type" value="Genomic_DNA"/>
</dbReference>
<evidence type="ECO:0000256" key="8">
    <source>
        <dbReference type="SAM" id="Coils"/>
    </source>
</evidence>
<evidence type="ECO:0000256" key="1">
    <source>
        <dbReference type="ARBA" id="ARBA00010454"/>
    </source>
</evidence>
<sequence length="1074" mass="121326">MFDEYVEHAAAPAAVPLPELQYQGFETVLEPDDVFVPEASDVDPAAATAPIFDLCRVQYEFPAPLVAFVVCSDMLAMVLNTNVIVLIELSHSDQIIKVPIPRKPTDMTVHKIFMDPSGRHIIVTSTQGENWYLYRGWKKPRQLKSFRMVIESIAWNKAALLSASYAKSTREMLIGGQNGYVYEALIDAEEDFFKSPDRSLQTVLSLRDKQPITGIKFDFFPPSNPGKALVILTTDTRIYQYFGVPNRQSEDGKVFSTIFSNPAQIFELPGDKQSELHYFSQNADQALSLPQSMAWLTSHGVYHGSLNFESPTDNFIDGGDLLPYPASFDSSGPPVRTPFSMALTEFHFVFLYGDRVVGVCNLDEKQTYEESLPLKDREIAKGLAADPVRKTYWVYTDQSLFELVVDNEDRDVWKIYLQKGQFDVALRYAKTASQRDHVLSAQANAYFDEGRYFQAAQCYAQCSVTFEEVALKFLDVGERDSLRSYLISRLERTRKSDVTQRMMLATWLVEFYLSKCNELDDVVASESVSHDVDNLQAERVILEDDLRQFFETYKSNLEPETVFELIQGHGRTDMYLHYATVIGDFNRVIEHWIMEEEWTKAIDVLNRQTDLELYYRFGPVLMRHAAKETVDSWLKQPALDPLRLVPSLLQLQHAPRDPLSPNQAIRYLNHVVFEQQNTTPTIHNLLVTFYIFPASASAQQPTAESDDGPLLRFLSTAPADPLTDKPYYDLDYALRLCKQSGRTQPCVHIYSKMGLWENSVDLALEKGDLELAKLNADKAEDDQVLRKKLWLKIARYVVQDKKDIKTAMRFLEDTDLLKIEDVLPFFPDFVVIDDFKEEITNALEGYSNQINGLKSKMDEATRTADSIKQDIAALRNRFVTVNAGEQCSVCSHLLLTRQFYVFPCRHTFHADCLIGLAKEYLPQHALRRILALQTELVKGAPSTPQLNGSVAPTAQARQPISQRTLLSANFVVNPLQTSTRAIGRNLLSAGDKLRDLIVPDALAAVVSAPGWMPGIGGRKNGIMEDGSKKAAKTERLRAELEDVLASNCPLCESVVAGLNKPFVKESEVDTSWAL</sequence>
<evidence type="ECO:0000256" key="7">
    <source>
        <dbReference type="PROSITE-ProRule" id="PRU01006"/>
    </source>
</evidence>
<dbReference type="InterPro" id="IPR000547">
    <property type="entry name" value="Clathrin_H-chain/VPS_repeat"/>
</dbReference>
<dbReference type="Proteomes" id="UP001362999">
    <property type="component" value="Unassembled WGS sequence"/>
</dbReference>
<dbReference type="GO" id="GO:0007032">
    <property type="term" value="P:endosome organization"/>
    <property type="evidence" value="ECO:0007669"/>
    <property type="project" value="TreeGrafter"/>
</dbReference>
<keyword evidence="8" id="KW-0175">Coiled coil</keyword>
<keyword evidence="3" id="KW-0863">Zinc-finger</keyword>
<dbReference type="Pfam" id="PF26148">
    <property type="entry name" value="VPS18_RING_C"/>
    <property type="match status" value="1"/>
</dbReference>
<dbReference type="InterPro" id="IPR058919">
    <property type="entry name" value="Pep3/Vps18_RING_C"/>
</dbReference>
<keyword evidence="12" id="KW-1185">Reference proteome</keyword>
<dbReference type="CDD" id="cd16462">
    <property type="entry name" value="RING-H2_Pep3p-like"/>
    <property type="match status" value="1"/>
</dbReference>
<evidence type="ECO:0000259" key="9">
    <source>
        <dbReference type="Pfam" id="PF05131"/>
    </source>
</evidence>
<feature type="repeat" description="CHCR" evidence="7">
    <location>
        <begin position="636"/>
        <end position="806"/>
    </location>
</feature>
<dbReference type="GO" id="GO:0006886">
    <property type="term" value="P:intracellular protein transport"/>
    <property type="evidence" value="ECO:0007669"/>
    <property type="project" value="UniProtKB-UniRule"/>
</dbReference>
<proteinExistence type="inferred from homology"/>
<dbReference type="GO" id="GO:0006904">
    <property type="term" value="P:vesicle docking involved in exocytosis"/>
    <property type="evidence" value="ECO:0007669"/>
    <property type="project" value="TreeGrafter"/>
</dbReference>
<evidence type="ECO:0000256" key="6">
    <source>
        <dbReference type="ARBA" id="ARBA00029433"/>
    </source>
</evidence>
<dbReference type="GO" id="GO:0048284">
    <property type="term" value="P:organelle fusion"/>
    <property type="evidence" value="ECO:0007669"/>
    <property type="project" value="TreeGrafter"/>
</dbReference>
<reference evidence="11 12" key="1">
    <citation type="journal article" date="2024" name="J Genomics">
        <title>Draft genome sequencing and assembly of Favolaschia claudopus CIRM-BRFM 2984 isolated from oak limbs.</title>
        <authorList>
            <person name="Navarro D."/>
            <person name="Drula E."/>
            <person name="Chaduli D."/>
            <person name="Cazenave R."/>
            <person name="Ahrendt S."/>
            <person name="Wang J."/>
            <person name="Lipzen A."/>
            <person name="Daum C."/>
            <person name="Barry K."/>
            <person name="Grigoriev I.V."/>
            <person name="Favel A."/>
            <person name="Rosso M.N."/>
            <person name="Martin F."/>
        </authorList>
    </citation>
    <scope>NUCLEOTIDE SEQUENCE [LARGE SCALE GENOMIC DNA]</scope>
    <source>
        <strain evidence="11 12">CIRM-BRFM 2984</strain>
    </source>
</reference>
<feature type="domain" description="Pep3/Vps18 beta-propeller" evidence="9">
    <location>
        <begin position="50"/>
        <end position="405"/>
    </location>
</feature>
<comment type="caution">
    <text evidence="11">The sequence shown here is derived from an EMBL/GenBank/DDBJ whole genome shotgun (WGS) entry which is preliminary data.</text>
</comment>
<dbReference type="PANTHER" id="PTHR23323">
    <property type="entry name" value="VACUOLAR PROTEIN SORTING-ASSOCIATED PROTEIN"/>
    <property type="match status" value="1"/>
</dbReference>
<dbReference type="GO" id="GO:0030897">
    <property type="term" value="C:HOPS complex"/>
    <property type="evidence" value="ECO:0007669"/>
    <property type="project" value="TreeGrafter"/>
</dbReference>
<evidence type="ECO:0000313" key="11">
    <source>
        <dbReference type="EMBL" id="KAK7064338.1"/>
    </source>
</evidence>
<feature type="coiled-coil region" evidence="8">
    <location>
        <begin position="836"/>
        <end position="877"/>
    </location>
</feature>
<dbReference type="GO" id="GO:0005768">
    <property type="term" value="C:endosome"/>
    <property type="evidence" value="ECO:0007669"/>
    <property type="project" value="TreeGrafter"/>
</dbReference>
<accession>A0AAW0EHU7</accession>
<evidence type="ECO:0000259" key="10">
    <source>
        <dbReference type="Pfam" id="PF26148"/>
    </source>
</evidence>
<comment type="similarity">
    <text evidence="1">Belongs to the VPS18 family.</text>
</comment>
<dbReference type="Pfam" id="PF05131">
    <property type="entry name" value="Pep3_Vps18"/>
    <property type="match status" value="1"/>
</dbReference>
<dbReference type="SUPFAM" id="SSF57850">
    <property type="entry name" value="RING/U-box"/>
    <property type="match status" value="1"/>
</dbReference>
<evidence type="ECO:0000256" key="2">
    <source>
        <dbReference type="ARBA" id="ARBA00022723"/>
    </source>
</evidence>
<dbReference type="PANTHER" id="PTHR23323:SF26">
    <property type="entry name" value="VACUOLAR PROTEIN SORTING-ASSOCIATED PROTEIN 18 HOMOLOG"/>
    <property type="match status" value="1"/>
</dbReference>
<dbReference type="GO" id="GO:0030674">
    <property type="term" value="F:protein-macromolecule adaptor activity"/>
    <property type="evidence" value="ECO:0007669"/>
    <property type="project" value="TreeGrafter"/>
</dbReference>
<dbReference type="AlphaFoldDB" id="A0AAW0EHU7"/>
<evidence type="ECO:0000313" key="12">
    <source>
        <dbReference type="Proteomes" id="UP001362999"/>
    </source>
</evidence>
<keyword evidence="2" id="KW-0479">Metal-binding</keyword>
<organism evidence="11 12">
    <name type="scientific">Favolaschia claudopus</name>
    <dbReference type="NCBI Taxonomy" id="2862362"/>
    <lineage>
        <taxon>Eukaryota</taxon>
        <taxon>Fungi</taxon>
        <taxon>Dikarya</taxon>
        <taxon>Basidiomycota</taxon>
        <taxon>Agaricomycotina</taxon>
        <taxon>Agaricomycetes</taxon>
        <taxon>Agaricomycetidae</taxon>
        <taxon>Agaricales</taxon>
        <taxon>Marasmiineae</taxon>
        <taxon>Mycenaceae</taxon>
        <taxon>Favolaschia</taxon>
    </lineage>
</organism>
<dbReference type="PROSITE" id="PS50236">
    <property type="entry name" value="CHCR"/>
    <property type="match status" value="1"/>
</dbReference>
<evidence type="ECO:0000256" key="4">
    <source>
        <dbReference type="ARBA" id="ARBA00022833"/>
    </source>
</evidence>
<keyword evidence="4" id="KW-0862">Zinc</keyword>
<name>A0AAW0EHU7_9AGAR</name>
<evidence type="ECO:0000256" key="3">
    <source>
        <dbReference type="ARBA" id="ARBA00022771"/>
    </source>
</evidence>
<comment type="subcellular location">
    <subcellularLocation>
        <location evidence="6">Endomembrane system</location>
        <topology evidence="6">Peripheral membrane protein</topology>
        <orientation evidence="6">Cytoplasmic side</orientation>
    </subcellularLocation>
</comment>
<protein>
    <submittedName>
        <fullName evidence="11">Vacuolar protein sorting protein</fullName>
    </submittedName>
</protein>
<dbReference type="GO" id="GO:0007033">
    <property type="term" value="P:vacuole organization"/>
    <property type="evidence" value="ECO:0007669"/>
    <property type="project" value="TreeGrafter"/>
</dbReference>
<keyword evidence="5" id="KW-0472">Membrane</keyword>